<evidence type="ECO:0000313" key="1">
    <source>
        <dbReference type="EMBL" id="KAK7677716.1"/>
    </source>
</evidence>
<comment type="caution">
    <text evidence="1">The sequence shown here is derived from an EMBL/GenBank/DDBJ whole genome shotgun (WGS) entry which is preliminary data.</text>
</comment>
<dbReference type="Gene3D" id="3.80.10.10">
    <property type="entry name" value="Ribonuclease Inhibitor"/>
    <property type="match status" value="1"/>
</dbReference>
<evidence type="ECO:0008006" key="3">
    <source>
        <dbReference type="Google" id="ProtNLM"/>
    </source>
</evidence>
<dbReference type="EMBL" id="JASBNA010000083">
    <property type="protein sequence ID" value="KAK7677716.1"/>
    <property type="molecule type" value="Genomic_DNA"/>
</dbReference>
<protein>
    <recommendedName>
        <fullName evidence="3">F-box domain-containing protein</fullName>
    </recommendedName>
</protein>
<keyword evidence="2" id="KW-1185">Reference proteome</keyword>
<organism evidence="1 2">
    <name type="scientific">Cerrena zonata</name>
    <dbReference type="NCBI Taxonomy" id="2478898"/>
    <lineage>
        <taxon>Eukaryota</taxon>
        <taxon>Fungi</taxon>
        <taxon>Dikarya</taxon>
        <taxon>Basidiomycota</taxon>
        <taxon>Agaricomycotina</taxon>
        <taxon>Agaricomycetes</taxon>
        <taxon>Polyporales</taxon>
        <taxon>Cerrenaceae</taxon>
        <taxon>Cerrena</taxon>
    </lineage>
</organism>
<evidence type="ECO:0000313" key="2">
    <source>
        <dbReference type="Proteomes" id="UP001385951"/>
    </source>
</evidence>
<name>A0AAW0FK52_9APHY</name>
<sequence>MHHCLFVSEILEAIVTFLDEMRTSPSRKDVLAFVLTCHTFREPGLDILWRELENPGPLAFAFLPNVEPIFPSDYDDEEIEMEHKKDPPHPTAVIGLSKVPTIADWEQFRRYSKRVRVLRDYDYYNAVHTQFLIDLLAYRPPGVPLLPNLRKLKWKDYQGRLRFPTLSLFLSPTLTTVCVFVGCNMNAVKLWGLLQSTTPALRRVVVTVHDFIPSEMNRTSFSQALRSWQDLTILEIRDFNYWGTQTCFSQPISTDDLTLLSQRPKLCRLRVAVADDVAPLKPSPIQENYFASLQDLTITTKNVPLITQIIKAVHPRGLRSIVLRCWLTYSPAELSDFLQAIAMHRQLNSLEINIVERHNPNTKRDDLFITGETLAPTFALAELTQLNIEAFGVNLTAESLEKMARSWPKITDLRLTSTSKQATTLIEASDLEVFTLYCPLMETLSIPVRKV</sequence>
<reference evidence="1 2" key="1">
    <citation type="submission" date="2022-09" db="EMBL/GenBank/DDBJ databases">
        <authorList>
            <person name="Palmer J.M."/>
        </authorList>
    </citation>
    <scope>NUCLEOTIDE SEQUENCE [LARGE SCALE GENOMIC DNA]</scope>
    <source>
        <strain evidence="1 2">DSM 7382</strain>
    </source>
</reference>
<dbReference type="Proteomes" id="UP001385951">
    <property type="component" value="Unassembled WGS sequence"/>
</dbReference>
<dbReference type="AlphaFoldDB" id="A0AAW0FK52"/>
<accession>A0AAW0FK52</accession>
<proteinExistence type="predicted"/>
<gene>
    <name evidence="1" type="ORF">QCA50_019268</name>
</gene>
<dbReference type="InterPro" id="IPR032675">
    <property type="entry name" value="LRR_dom_sf"/>
</dbReference>